<accession>A0ABS2JQA4</accession>
<name>A0ABS2JQA4_9GAMM</name>
<dbReference type="InterPro" id="IPR021513">
    <property type="entry name" value="Phage_RSL1_Orf186"/>
</dbReference>
<evidence type="ECO:0000313" key="2">
    <source>
        <dbReference type="EMBL" id="MBM7120233.1"/>
    </source>
</evidence>
<evidence type="ECO:0000256" key="1">
    <source>
        <dbReference type="SAM" id="MobiDB-lite"/>
    </source>
</evidence>
<feature type="compositionally biased region" description="Basic residues" evidence="1">
    <location>
        <begin position="10"/>
        <end position="19"/>
    </location>
</feature>
<organism evidence="2 3">
    <name type="scientific">Dyella kyungheensis</name>
    <dbReference type="NCBI Taxonomy" id="1242174"/>
    <lineage>
        <taxon>Bacteria</taxon>
        <taxon>Pseudomonadati</taxon>
        <taxon>Pseudomonadota</taxon>
        <taxon>Gammaproteobacteria</taxon>
        <taxon>Lysobacterales</taxon>
        <taxon>Rhodanobacteraceae</taxon>
        <taxon>Dyella</taxon>
    </lineage>
</organism>
<dbReference type="Pfam" id="PF11373">
    <property type="entry name" value="DUF3175"/>
    <property type="match status" value="1"/>
</dbReference>
<keyword evidence="3" id="KW-1185">Reference proteome</keyword>
<gene>
    <name evidence="2" type="ORF">ISP20_03590</name>
</gene>
<dbReference type="RefSeq" id="WP_204634702.1">
    <property type="nucleotide sequence ID" value="NZ_CP183983.1"/>
</dbReference>
<reference evidence="2 3" key="1">
    <citation type="submission" date="2020-10" db="EMBL/GenBank/DDBJ databases">
        <title>Phylogeny of dyella-like bacteria.</title>
        <authorList>
            <person name="Fu J."/>
        </authorList>
    </citation>
    <scope>NUCLEOTIDE SEQUENCE [LARGE SCALE GENOMIC DNA]</scope>
    <source>
        <strain evidence="2 3">THG-B117</strain>
    </source>
</reference>
<proteinExistence type="predicted"/>
<feature type="region of interest" description="Disordered" evidence="1">
    <location>
        <begin position="1"/>
        <end position="26"/>
    </location>
</feature>
<dbReference type="EMBL" id="JADIKC010000002">
    <property type="protein sequence ID" value="MBM7120233.1"/>
    <property type="molecule type" value="Genomic_DNA"/>
</dbReference>
<evidence type="ECO:0000313" key="3">
    <source>
        <dbReference type="Proteomes" id="UP001430065"/>
    </source>
</evidence>
<sequence>MAKASTTQHRSARGKRRWSQRVTESSDALDLKEGIFAKDDPAAIARSLKHSAEASKRRKASPFQSAMSMLNFYINRGGKQLPARQRSHLEAAKDELRVLFGRPRRRKPRRSRR</sequence>
<comment type="caution">
    <text evidence="2">The sequence shown here is derived from an EMBL/GenBank/DDBJ whole genome shotgun (WGS) entry which is preliminary data.</text>
</comment>
<protein>
    <submittedName>
        <fullName evidence="2">DUF3175 domain-containing protein</fullName>
    </submittedName>
</protein>
<dbReference type="Proteomes" id="UP001430065">
    <property type="component" value="Unassembled WGS sequence"/>
</dbReference>